<feature type="compositionally biased region" description="Low complexity" evidence="1">
    <location>
        <begin position="87"/>
        <end position="96"/>
    </location>
</feature>
<organism evidence="2 3">
    <name type="scientific">Arsenicicoccus bolidensis</name>
    <dbReference type="NCBI Taxonomy" id="229480"/>
    <lineage>
        <taxon>Bacteria</taxon>
        <taxon>Bacillati</taxon>
        <taxon>Actinomycetota</taxon>
        <taxon>Actinomycetes</taxon>
        <taxon>Micrococcales</taxon>
        <taxon>Intrasporangiaceae</taxon>
        <taxon>Arsenicicoccus</taxon>
    </lineage>
</organism>
<name>A0ABS9Q609_9MICO</name>
<dbReference type="EMBL" id="JAKRCV010000042">
    <property type="protein sequence ID" value="MCG7322700.1"/>
    <property type="molecule type" value="Genomic_DNA"/>
</dbReference>
<evidence type="ECO:0000256" key="1">
    <source>
        <dbReference type="SAM" id="MobiDB-lite"/>
    </source>
</evidence>
<dbReference type="RefSeq" id="WP_239265032.1">
    <property type="nucleotide sequence ID" value="NZ_JAKRCV010000042.1"/>
</dbReference>
<feature type="region of interest" description="Disordered" evidence="1">
    <location>
        <begin position="72"/>
        <end position="116"/>
    </location>
</feature>
<sequence>MVTRTSPPSQRGAAPRPITAALRPLSSRADARLVTPVVALLLCAAMVAGCSSSAGPATSTGDTPATASVVPAQAARAPVGRQPTRVSPSATITAPAAPRPPTLPRPTPLHSPPRPPAPLPAIPAIPARTAVEGWSCDQVVRVVNGTAARCADAGDPSLRAQSVGDGESTVGLTDEQQVVHVQRGLSSTDTYLVAMHERGHQELRQRCDTWACGDALARATGGSRGAWSSGPYFARVVEAGASAWARCHGGDNPRYGYRLSCEDLEAAFAAEARAREGHRREQAEYDAAWARYREAYEQYRRDYDTYAAQP</sequence>
<protein>
    <submittedName>
        <fullName evidence="2">Uncharacterized protein</fullName>
    </submittedName>
</protein>
<dbReference type="Proteomes" id="UP001521931">
    <property type="component" value="Unassembled WGS sequence"/>
</dbReference>
<evidence type="ECO:0000313" key="2">
    <source>
        <dbReference type="EMBL" id="MCG7322700.1"/>
    </source>
</evidence>
<reference evidence="2 3" key="1">
    <citation type="submission" date="2022-02" db="EMBL/GenBank/DDBJ databases">
        <title>Uncovering new skin microbiome diversity through culturing and metagenomics.</title>
        <authorList>
            <person name="Conlan S."/>
            <person name="Deming C."/>
            <person name="Nisc Comparative Sequencing Program N."/>
            <person name="Segre J.A."/>
        </authorList>
    </citation>
    <scope>NUCLEOTIDE SEQUENCE [LARGE SCALE GENOMIC DNA]</scope>
    <source>
        <strain evidence="2 3">ACRQZ</strain>
    </source>
</reference>
<keyword evidence="3" id="KW-1185">Reference proteome</keyword>
<evidence type="ECO:0000313" key="3">
    <source>
        <dbReference type="Proteomes" id="UP001521931"/>
    </source>
</evidence>
<comment type="caution">
    <text evidence="2">The sequence shown here is derived from an EMBL/GenBank/DDBJ whole genome shotgun (WGS) entry which is preliminary data.</text>
</comment>
<feature type="compositionally biased region" description="Pro residues" evidence="1">
    <location>
        <begin position="97"/>
        <end position="116"/>
    </location>
</feature>
<accession>A0ABS9Q609</accession>
<gene>
    <name evidence="2" type="ORF">MHL29_12515</name>
</gene>
<proteinExistence type="predicted"/>